<gene>
    <name evidence="14" type="primary">LOC106060931</name>
</gene>
<feature type="compositionally biased region" description="Basic and acidic residues" evidence="11">
    <location>
        <begin position="257"/>
        <end position="266"/>
    </location>
</feature>
<feature type="transmembrane region" description="Helical" evidence="12">
    <location>
        <begin position="653"/>
        <end position="676"/>
    </location>
</feature>
<keyword evidence="8" id="KW-0406">Ion transport</keyword>
<keyword evidence="10" id="KW-0040">ANK repeat</keyword>
<dbReference type="GeneID" id="106060931"/>
<keyword evidence="12" id="KW-0812">Transmembrane</keyword>
<evidence type="ECO:0000256" key="4">
    <source>
        <dbReference type="ARBA" id="ARBA00022568"/>
    </source>
</evidence>
<dbReference type="SMART" id="SM00248">
    <property type="entry name" value="ANK"/>
    <property type="match status" value="4"/>
</dbReference>
<dbReference type="SUPFAM" id="SSF48403">
    <property type="entry name" value="Ankyrin repeat"/>
    <property type="match status" value="1"/>
</dbReference>
<keyword evidence="3" id="KW-1003">Cell membrane</keyword>
<evidence type="ECO:0000256" key="1">
    <source>
        <dbReference type="ARBA" id="ARBA00004651"/>
    </source>
</evidence>
<dbReference type="GO" id="GO:0098703">
    <property type="term" value="P:calcium ion import across plasma membrane"/>
    <property type="evidence" value="ECO:0007669"/>
    <property type="project" value="TreeGrafter"/>
</dbReference>
<organism evidence="13 14">
    <name type="scientific">Biomphalaria glabrata</name>
    <name type="common">Bloodfluke planorb</name>
    <name type="synonym">Freshwater snail</name>
    <dbReference type="NCBI Taxonomy" id="6526"/>
    <lineage>
        <taxon>Eukaryota</taxon>
        <taxon>Metazoa</taxon>
        <taxon>Spiralia</taxon>
        <taxon>Lophotrochozoa</taxon>
        <taxon>Mollusca</taxon>
        <taxon>Gastropoda</taxon>
        <taxon>Heterobranchia</taxon>
        <taxon>Euthyneura</taxon>
        <taxon>Panpulmonata</taxon>
        <taxon>Hygrophila</taxon>
        <taxon>Lymnaeoidea</taxon>
        <taxon>Planorbidae</taxon>
        <taxon>Biomphalaria</taxon>
    </lineage>
</organism>
<dbReference type="InterPro" id="IPR036770">
    <property type="entry name" value="Ankyrin_rpt-contain_sf"/>
</dbReference>
<keyword evidence="5" id="KW-0107">Calcium channel</keyword>
<evidence type="ECO:0000256" key="6">
    <source>
        <dbReference type="ARBA" id="ARBA00022737"/>
    </source>
</evidence>
<dbReference type="OrthoDB" id="6281279at2759"/>
<feature type="transmembrane region" description="Helical" evidence="12">
    <location>
        <begin position="549"/>
        <end position="566"/>
    </location>
</feature>
<evidence type="ECO:0000256" key="9">
    <source>
        <dbReference type="ARBA" id="ARBA00023303"/>
    </source>
</evidence>
<feature type="transmembrane region" description="Helical" evidence="12">
    <location>
        <begin position="587"/>
        <end position="609"/>
    </location>
</feature>
<dbReference type="AlphaFoldDB" id="A0A9W3BHN9"/>
<evidence type="ECO:0000256" key="12">
    <source>
        <dbReference type="SAM" id="Phobius"/>
    </source>
</evidence>
<feature type="region of interest" description="Disordered" evidence="11">
    <location>
        <begin position="831"/>
        <end position="860"/>
    </location>
</feature>
<keyword evidence="12" id="KW-1133">Transmembrane helix</keyword>
<dbReference type="PROSITE" id="PS50088">
    <property type="entry name" value="ANK_REPEAT"/>
    <property type="match status" value="1"/>
</dbReference>
<feature type="region of interest" description="Disordered" evidence="11">
    <location>
        <begin position="40"/>
        <end position="61"/>
    </location>
</feature>
<keyword evidence="13" id="KW-1185">Reference proteome</keyword>
<keyword evidence="6" id="KW-0677">Repeat</keyword>
<feature type="transmembrane region" description="Helical" evidence="12">
    <location>
        <begin position="521"/>
        <end position="543"/>
    </location>
</feature>
<name>A0A9W3BHN9_BIOGL</name>
<protein>
    <submittedName>
        <fullName evidence="14">Transient receptor potential cation channel subfamily V member 2-like</fullName>
    </submittedName>
</protein>
<evidence type="ECO:0000256" key="3">
    <source>
        <dbReference type="ARBA" id="ARBA00022475"/>
    </source>
</evidence>
<keyword evidence="9" id="KW-0407">Ion channel</keyword>
<feature type="compositionally biased region" description="Acidic residues" evidence="11">
    <location>
        <begin position="47"/>
        <end position="57"/>
    </location>
</feature>
<accession>A0A9W3BHN9</accession>
<dbReference type="InterPro" id="IPR024862">
    <property type="entry name" value="TRPV"/>
</dbReference>
<evidence type="ECO:0000313" key="13">
    <source>
        <dbReference type="Proteomes" id="UP001165740"/>
    </source>
</evidence>
<dbReference type="OMA" id="ADTHWRV"/>
<proteinExistence type="predicted"/>
<feature type="transmembrane region" description="Helical" evidence="12">
    <location>
        <begin position="484"/>
        <end position="501"/>
    </location>
</feature>
<evidence type="ECO:0000256" key="5">
    <source>
        <dbReference type="ARBA" id="ARBA00022673"/>
    </source>
</evidence>
<feature type="transmembrane region" description="Helical" evidence="12">
    <location>
        <begin position="437"/>
        <end position="459"/>
    </location>
</feature>
<dbReference type="Gene3D" id="1.25.40.20">
    <property type="entry name" value="Ankyrin repeat-containing domain"/>
    <property type="match status" value="1"/>
</dbReference>
<dbReference type="RefSeq" id="XP_055898953.1">
    <property type="nucleotide sequence ID" value="XM_056042978.1"/>
</dbReference>
<keyword evidence="7" id="KW-0106">Calcium</keyword>
<reference evidence="14" key="1">
    <citation type="submission" date="2025-08" db="UniProtKB">
        <authorList>
            <consortium name="RefSeq"/>
        </authorList>
    </citation>
    <scope>IDENTIFICATION</scope>
</reference>
<evidence type="ECO:0000256" key="8">
    <source>
        <dbReference type="ARBA" id="ARBA00023065"/>
    </source>
</evidence>
<evidence type="ECO:0000313" key="14">
    <source>
        <dbReference type="RefSeq" id="XP_055898953.1"/>
    </source>
</evidence>
<dbReference type="Proteomes" id="UP001165740">
    <property type="component" value="Chromosome 10"/>
</dbReference>
<sequence length="860" mass="99934">MFKIFKCCGRSVAPVESVQRVDDVEIREIYTDLKNENKKRLRKDREENGDDDQDDDGDRNSNLACQKLNEFIIKKSDDGEILYRLKRFRCKTDDSDDTLLHTATLLEADDQFIELLMTHCPDLALVPRTGSYEGQTPLHITLAHKNQSATKIILENLKSSEMRQDVLAAKATGPKFKNNVMMGETALSVAVVTLDTEMVDLLIGYKASINQVNSNGDTVVHTLIKYAEQEPEKIPEVIKMLEHLDQKIKGMGKSHKGKEINSESKRLGKGKAKKRNKQMIQQDVHLDKDDNSIKEHNCLVENIWLKENNERKTPLKLAVSCGLIDLFNALMKLEDVFYFPADYDGCFDKKYYDITEIDHVNQYVYNNNTNDPNPNPLHENKKWFSKALALFKFIFYANRPKSIVEMISNAGWKHAQPFVETEIIGAIIKTRWKKSKWYFYIFGGLHFWVMFLYTTSIYYRKKVMNSAECDTDSDCRVAKSYSDVVPWVLLCYSLYLIISELRRIFVFRYPLFERIKHHNNLLYRVLLVLFAVVLFLDCFLYYFKHDSNDVFVIVLLSGCWFFMFFFKGAKKFSSYTVLFQKVLFGDFLRFGAIICIEFTAFTFAMYIVVNGNGNVEEFSTFENTTLTMFGYMLGLKDLDILENVEVGSQRLVAVIYVLFILTTYLLLINSLIAMLSNTCEDLFRARKSLAKIQKSTVITFIDGFKFTRHVMNDVPESSEFSTRLVRNRYYLLIKTDETGKHMKEELGKRNFTIGEVLRKQIQHSFMEEKNCESTQRNNTKTPKVTYKSKKTQTVWKCAEQSERKKSSAQRIHSQRESTMLLETQIVQQELMPEFSSHLPQTSRPTEQRDNDLSLDIEDQA</sequence>
<dbReference type="PANTHER" id="PTHR10582:SF2">
    <property type="entry name" value="INACTIVE"/>
    <property type="match status" value="1"/>
</dbReference>
<keyword evidence="2" id="KW-0813">Transport</keyword>
<evidence type="ECO:0000256" key="10">
    <source>
        <dbReference type="PROSITE-ProRule" id="PRU00023"/>
    </source>
</evidence>
<feature type="region of interest" description="Disordered" evidence="11">
    <location>
        <begin position="252"/>
        <end position="274"/>
    </location>
</feature>
<evidence type="ECO:0000256" key="2">
    <source>
        <dbReference type="ARBA" id="ARBA00022448"/>
    </source>
</evidence>
<dbReference type="PANTHER" id="PTHR10582">
    <property type="entry name" value="TRANSIENT RECEPTOR POTENTIAL ION CHANNEL PROTEIN"/>
    <property type="match status" value="1"/>
</dbReference>
<keyword evidence="12" id="KW-0472">Membrane</keyword>
<dbReference type="GO" id="GO:0005262">
    <property type="term" value="F:calcium channel activity"/>
    <property type="evidence" value="ECO:0007669"/>
    <property type="project" value="UniProtKB-KW"/>
</dbReference>
<evidence type="ECO:0000256" key="11">
    <source>
        <dbReference type="SAM" id="MobiDB-lite"/>
    </source>
</evidence>
<evidence type="ECO:0000256" key="7">
    <source>
        <dbReference type="ARBA" id="ARBA00022837"/>
    </source>
</evidence>
<feature type="repeat" description="ANK" evidence="10">
    <location>
        <begin position="182"/>
        <end position="214"/>
    </location>
</feature>
<comment type="subcellular location">
    <subcellularLocation>
        <location evidence="1">Cell membrane</location>
        <topology evidence="1">Multi-pass membrane protein</topology>
    </subcellularLocation>
</comment>
<dbReference type="GO" id="GO:0005886">
    <property type="term" value="C:plasma membrane"/>
    <property type="evidence" value="ECO:0007669"/>
    <property type="project" value="UniProtKB-SubCell"/>
</dbReference>
<keyword evidence="4" id="KW-0109">Calcium transport</keyword>
<dbReference type="InterPro" id="IPR002110">
    <property type="entry name" value="Ankyrin_rpt"/>
</dbReference>